<dbReference type="OrthoDB" id="3838338at2759"/>
<dbReference type="Proteomes" id="UP000515145">
    <property type="component" value="Chromosome 8"/>
</dbReference>
<comment type="similarity">
    <text evidence="11">Belongs to the ZNF598/HEL2 family.</text>
</comment>
<dbReference type="EC" id="2.3.2.27" evidence="4"/>
<evidence type="ECO:0000256" key="5">
    <source>
        <dbReference type="ARBA" id="ARBA00022490"/>
    </source>
</evidence>
<evidence type="ECO:0000256" key="9">
    <source>
        <dbReference type="ARBA" id="ARBA00022771"/>
    </source>
</evidence>
<dbReference type="InterPro" id="IPR041888">
    <property type="entry name" value="RING-HC_ZNF598/HEL2"/>
</dbReference>
<dbReference type="GO" id="GO:0072344">
    <property type="term" value="P:rescue of stalled ribosome"/>
    <property type="evidence" value="ECO:0007669"/>
    <property type="project" value="InterPro"/>
</dbReference>
<dbReference type="InterPro" id="IPR001841">
    <property type="entry name" value="Znf_RING"/>
</dbReference>
<dbReference type="GO" id="GO:0043022">
    <property type="term" value="F:ribosome binding"/>
    <property type="evidence" value="ECO:0007669"/>
    <property type="project" value="TreeGrafter"/>
</dbReference>
<comment type="catalytic activity">
    <reaction evidence="1">
        <text>S-ubiquitinyl-[E2 ubiquitin-conjugating enzyme]-L-cysteine + [acceptor protein]-L-lysine = [E2 ubiquitin-conjugating enzyme]-L-cysteine + N(6)-ubiquitinyl-[acceptor protein]-L-lysine.</text>
        <dbReference type="EC" id="2.3.2.27"/>
    </reaction>
</comment>
<dbReference type="PANTHER" id="PTHR22938:SF0">
    <property type="entry name" value="E3 UBIQUITIN-PROTEIN LIGASE ZNF598"/>
    <property type="match status" value="1"/>
</dbReference>
<keyword evidence="7" id="KW-0808">Transferase</keyword>
<dbReference type="GO" id="GO:0016567">
    <property type="term" value="P:protein ubiquitination"/>
    <property type="evidence" value="ECO:0007669"/>
    <property type="project" value="TreeGrafter"/>
</dbReference>
<dbReference type="InterPro" id="IPR044288">
    <property type="entry name" value="ZNF598/HEL2"/>
</dbReference>
<feature type="compositionally biased region" description="Low complexity" evidence="13">
    <location>
        <begin position="587"/>
        <end position="596"/>
    </location>
</feature>
<dbReference type="GO" id="GO:0008270">
    <property type="term" value="F:zinc ion binding"/>
    <property type="evidence" value="ECO:0007669"/>
    <property type="project" value="UniProtKB-KW"/>
</dbReference>
<feature type="compositionally biased region" description="Pro residues" evidence="13">
    <location>
        <begin position="469"/>
        <end position="481"/>
    </location>
</feature>
<feature type="compositionally biased region" description="Low complexity" evidence="13">
    <location>
        <begin position="675"/>
        <end position="691"/>
    </location>
</feature>
<dbReference type="InterPro" id="IPR057634">
    <property type="entry name" value="PAH_ZNF598/HEL2"/>
</dbReference>
<evidence type="ECO:0000256" key="12">
    <source>
        <dbReference type="PROSITE-ProRule" id="PRU00175"/>
    </source>
</evidence>
<keyword evidence="10" id="KW-0862">Zinc</keyword>
<feature type="compositionally biased region" description="Pro residues" evidence="13">
    <location>
        <begin position="692"/>
        <end position="709"/>
    </location>
</feature>
<feature type="region of interest" description="Disordered" evidence="13">
    <location>
        <begin position="445"/>
        <end position="736"/>
    </location>
</feature>
<evidence type="ECO:0000256" key="2">
    <source>
        <dbReference type="ARBA" id="ARBA00004496"/>
    </source>
</evidence>
<accession>A0A6P7IWS2</accession>
<evidence type="ECO:0000256" key="10">
    <source>
        <dbReference type="ARBA" id="ARBA00022833"/>
    </source>
</evidence>
<evidence type="ECO:0000259" key="14">
    <source>
        <dbReference type="PROSITE" id="PS50089"/>
    </source>
</evidence>
<keyword evidence="15" id="KW-1185">Reference proteome</keyword>
<dbReference type="CDD" id="cd16615">
    <property type="entry name" value="RING-HC_ZNF598"/>
    <property type="match status" value="1"/>
</dbReference>
<evidence type="ECO:0000256" key="6">
    <source>
        <dbReference type="ARBA" id="ARBA00022553"/>
    </source>
</evidence>
<dbReference type="PANTHER" id="PTHR22938">
    <property type="entry name" value="ZINC FINGER PROTEIN 598"/>
    <property type="match status" value="1"/>
</dbReference>
<evidence type="ECO:0000256" key="1">
    <source>
        <dbReference type="ARBA" id="ARBA00000900"/>
    </source>
</evidence>
<feature type="compositionally biased region" description="Low complexity" evidence="13">
    <location>
        <begin position="620"/>
        <end position="630"/>
    </location>
</feature>
<evidence type="ECO:0000256" key="3">
    <source>
        <dbReference type="ARBA" id="ARBA00004906"/>
    </source>
</evidence>
<dbReference type="PROSITE" id="PS00028">
    <property type="entry name" value="ZINC_FINGER_C2H2_1"/>
    <property type="match status" value="1"/>
</dbReference>
<dbReference type="InterPro" id="IPR059042">
    <property type="entry name" value="Znf_C2H2_ZNF598"/>
</dbReference>
<dbReference type="FunCoup" id="A0A6P7IWS2">
    <property type="interactions" value="1195"/>
</dbReference>
<dbReference type="RefSeq" id="XP_028267044.1">
    <property type="nucleotide sequence ID" value="XM_028411243.1"/>
</dbReference>
<dbReference type="InterPro" id="IPR013087">
    <property type="entry name" value="Znf_C2H2_type"/>
</dbReference>
<feature type="compositionally biased region" description="Low complexity" evidence="13">
    <location>
        <begin position="482"/>
        <end position="498"/>
    </location>
</feature>
<evidence type="ECO:0000256" key="7">
    <source>
        <dbReference type="ARBA" id="ARBA00022679"/>
    </source>
</evidence>
<evidence type="ECO:0000313" key="15">
    <source>
        <dbReference type="Proteomes" id="UP000515145"/>
    </source>
</evidence>
<dbReference type="Pfam" id="PF23208">
    <property type="entry name" value="zf_C2H2_ZNF598"/>
    <property type="match status" value="1"/>
</dbReference>
<dbReference type="SMART" id="SM00355">
    <property type="entry name" value="ZnF_C2H2"/>
    <property type="match status" value="5"/>
</dbReference>
<feature type="region of interest" description="Disordered" evidence="13">
    <location>
        <begin position="255"/>
        <end position="379"/>
    </location>
</feature>
<protein>
    <recommendedName>
        <fullName evidence="4">RING-type E3 ubiquitin transferase</fullName>
        <ecNumber evidence="4">2.3.2.27</ecNumber>
    </recommendedName>
</protein>
<evidence type="ECO:0000256" key="13">
    <source>
        <dbReference type="SAM" id="MobiDB-lite"/>
    </source>
</evidence>
<feature type="compositionally biased region" description="Basic and acidic residues" evidence="13">
    <location>
        <begin position="332"/>
        <end position="353"/>
    </location>
</feature>
<dbReference type="AlphaFoldDB" id="A0A6P7IWS2"/>
<sequence>MDPTSSKDAEKSCVLCCQEVEIFALGKCDHPVCYRCSTKMRVLCDQKYCAVCREELDKVVFVKKLDTFQSLPYQQFPSDKKHDIYFGDERIHSQYRYLLLSVCVRCPEHKVFSRFEELEQHMRKQHELFCCKLCTRHLKIFSHERKWYNRKELARHRAHGDPDDTSHRGHPLCKFCDDRYLDNDELLKHLRRDHYFCHFCDADGSQEYYSDYKYLSEHFRESHYLCEEGRCATEQFTHAFRTEIDYKAHKAAAHSKSRAEARQNRHIDLQFTYAPRQQRRNEGTVSGEDYEEARHNRGGRGRPQGGQKSWRYSREEEDRQVEAALRASMATRRQEERGAPRREEKTEPEEPRHQPGPVRPPVRTMNSSSPGDEEDDFPALGATAAAAIVKVAPVAAPAPRAALKEEDFPSLSTAAVTTPMTPAYSVQPKNTSSFQEEDFPALVSKVRPVRPTAGANSAWSSHPAAKPTSHPPPSSRAPPPLSSSSSGPQLLSSSSSSSSRRKKKVEKNAANHAPPLSDGEDGGMTQQEFRSVPTMLDISSLLTVKGGSSKPSTVTSSSSNPAPSTDPTTPKASKKKKQKNAMPPSPALSAAPAGSSTTVETAAQKENVPEKTWNKPPPATATAPLTGALANGYTEKSAPVSKDTAVAALQLNTEPAPEPEEDFPALMTKKPPPGFKSSFPVKASAPASSSTLPPPPPGLGVAAPKPPPGFTGIPLNSNVETSPSAVNQPPKASNSGYLVPEDFQQRNLELIQSIKKHLHNDESKFNQFKNYSVQFRQGVISAAQYHHSCKDLLGDGFNRIFSELLVLLPDTGKQQELLMAHEDCKAQERPSGGGKKNKNKKNVWQTPTMAASAAAELDCQVCPTCRQVLDPKDVNSHKSLHIRDNEEFPSLQSISRIIS</sequence>
<name>A0A6P7IWS2_9TELE</name>
<dbReference type="GO" id="GO:0061630">
    <property type="term" value="F:ubiquitin protein ligase activity"/>
    <property type="evidence" value="ECO:0007669"/>
    <property type="project" value="UniProtKB-EC"/>
</dbReference>
<organism evidence="15 16">
    <name type="scientific">Parambassis ranga</name>
    <name type="common">Indian glassy fish</name>
    <dbReference type="NCBI Taxonomy" id="210632"/>
    <lineage>
        <taxon>Eukaryota</taxon>
        <taxon>Metazoa</taxon>
        <taxon>Chordata</taxon>
        <taxon>Craniata</taxon>
        <taxon>Vertebrata</taxon>
        <taxon>Euteleostomi</taxon>
        <taxon>Actinopterygii</taxon>
        <taxon>Neopterygii</taxon>
        <taxon>Teleostei</taxon>
        <taxon>Neoteleostei</taxon>
        <taxon>Acanthomorphata</taxon>
        <taxon>Ovalentaria</taxon>
        <taxon>Ambassidae</taxon>
        <taxon>Parambassis</taxon>
    </lineage>
</organism>
<gene>
    <name evidence="16" type="primary">znf598</name>
</gene>
<evidence type="ECO:0000313" key="16">
    <source>
        <dbReference type="RefSeq" id="XP_028267044.1"/>
    </source>
</evidence>
<evidence type="ECO:0000256" key="8">
    <source>
        <dbReference type="ARBA" id="ARBA00022723"/>
    </source>
</evidence>
<keyword evidence="6" id="KW-0597">Phosphoprotein</keyword>
<reference evidence="16" key="1">
    <citation type="submission" date="2025-08" db="UniProtKB">
        <authorList>
            <consortium name="RefSeq"/>
        </authorList>
    </citation>
    <scope>IDENTIFICATION</scope>
</reference>
<feature type="compositionally biased region" description="Basic and acidic residues" evidence="13">
    <location>
        <begin position="312"/>
        <end position="321"/>
    </location>
</feature>
<comment type="subcellular location">
    <subcellularLocation>
        <location evidence="2">Cytoplasm</location>
    </subcellularLocation>
</comment>
<feature type="compositionally biased region" description="Polar residues" evidence="13">
    <location>
        <begin position="714"/>
        <end position="736"/>
    </location>
</feature>
<dbReference type="GeneID" id="114439353"/>
<keyword evidence="9 12" id="KW-0863">Zinc-finger</keyword>
<feature type="domain" description="RING-type" evidence="14">
    <location>
        <begin position="13"/>
        <end position="53"/>
    </location>
</feature>
<dbReference type="CTD" id="90850"/>
<keyword evidence="5" id="KW-0963">Cytoplasm</keyword>
<dbReference type="PROSITE" id="PS50089">
    <property type="entry name" value="ZF_RING_2"/>
    <property type="match status" value="1"/>
</dbReference>
<dbReference type="Pfam" id="PF25447">
    <property type="entry name" value="RING_ZNF598"/>
    <property type="match status" value="1"/>
</dbReference>
<keyword evidence="8" id="KW-0479">Metal-binding</keyword>
<dbReference type="GO" id="GO:0005737">
    <property type="term" value="C:cytoplasm"/>
    <property type="evidence" value="ECO:0007669"/>
    <property type="project" value="UniProtKB-SubCell"/>
</dbReference>
<dbReference type="Pfam" id="PF23202">
    <property type="entry name" value="PAH_ZNF598"/>
    <property type="match status" value="1"/>
</dbReference>
<comment type="pathway">
    <text evidence="3">Protein modification; protein ubiquitination.</text>
</comment>
<proteinExistence type="inferred from homology"/>
<evidence type="ECO:0000256" key="11">
    <source>
        <dbReference type="ARBA" id="ARBA00035113"/>
    </source>
</evidence>
<evidence type="ECO:0000256" key="4">
    <source>
        <dbReference type="ARBA" id="ARBA00012483"/>
    </source>
</evidence>
<feature type="compositionally biased region" description="Low complexity" evidence="13">
    <location>
        <begin position="548"/>
        <end position="571"/>
    </location>
</feature>
<dbReference type="InParanoid" id="A0A6P7IWS2"/>
<feature type="compositionally biased region" description="Basic and acidic residues" evidence="13">
    <location>
        <begin position="257"/>
        <end position="268"/>
    </location>
</feature>